<sequence length="144" mass="15840">MEDLKVAIGSDHGGFEYKEKIIEYLKSRNIPYVDMGTHTKEACDYPEIARAVAERVISGKSNRGILICGTGIGMSIAANKVRGIRAALCGDTYSARVSRAHNNANILCLGERVIGEHLALDIVDIWLKTGFEGGRHKRRVDIIE</sequence>
<comment type="caution">
    <text evidence="5">The sequence shown here is derived from an EMBL/GenBank/DDBJ whole genome shotgun (WGS) entry which is preliminary data.</text>
</comment>
<organism evidence="5 6">
    <name type="scientific">Candidatus Scatenecus faecavium</name>
    <dbReference type="NCBI Taxonomy" id="2840915"/>
    <lineage>
        <taxon>Bacteria</taxon>
        <taxon>Candidatus Scatenecus</taxon>
    </lineage>
</organism>
<evidence type="ECO:0000256" key="4">
    <source>
        <dbReference type="PIRSR" id="PIRSR005384-2"/>
    </source>
</evidence>
<comment type="similarity">
    <text evidence="1">Belongs to the LacAB/RpiB family.</text>
</comment>
<proteinExistence type="inferred from homology"/>
<keyword evidence="2 5" id="KW-0413">Isomerase</keyword>
<dbReference type="GO" id="GO:0004751">
    <property type="term" value="F:ribose-5-phosphate isomerase activity"/>
    <property type="evidence" value="ECO:0007669"/>
    <property type="project" value="UniProtKB-EC"/>
</dbReference>
<feature type="binding site" evidence="4">
    <location>
        <begin position="11"/>
        <end position="12"/>
    </location>
    <ligand>
        <name>D-ribulose 5-phosphate</name>
        <dbReference type="ChEBI" id="CHEBI:58121"/>
    </ligand>
</feature>
<name>A0A9D1K350_9BACT</name>
<dbReference type="InterPro" id="IPR003500">
    <property type="entry name" value="RpiB_LacA_LacB"/>
</dbReference>
<gene>
    <name evidence="5" type="primary">rpiB</name>
    <name evidence="5" type="ORF">IAD41_00785</name>
</gene>
<dbReference type="PANTHER" id="PTHR43732:SF1">
    <property type="entry name" value="RIBOSE 5-PHOSPHATE ISOMERASE"/>
    <property type="match status" value="1"/>
</dbReference>
<accession>A0A9D1K350</accession>
<feature type="active site" description="Proton donor" evidence="3">
    <location>
        <position position="101"/>
    </location>
</feature>
<dbReference type="InterPro" id="IPR036569">
    <property type="entry name" value="RpiB_LacA_LacB_sf"/>
</dbReference>
<dbReference type="EMBL" id="DVJO01000020">
    <property type="protein sequence ID" value="HIS82131.1"/>
    <property type="molecule type" value="Genomic_DNA"/>
</dbReference>
<dbReference type="SUPFAM" id="SSF89623">
    <property type="entry name" value="Ribose/Galactose isomerase RpiB/AlsB"/>
    <property type="match status" value="1"/>
</dbReference>
<evidence type="ECO:0000256" key="1">
    <source>
        <dbReference type="ARBA" id="ARBA00008754"/>
    </source>
</evidence>
<feature type="binding site" evidence="4">
    <location>
        <begin position="69"/>
        <end position="73"/>
    </location>
    <ligand>
        <name>D-ribulose 5-phosphate</name>
        <dbReference type="ChEBI" id="CHEBI:58121"/>
    </ligand>
</feature>
<dbReference type="NCBIfam" id="TIGR01120">
    <property type="entry name" value="rpiB"/>
    <property type="match status" value="1"/>
</dbReference>
<dbReference type="PANTHER" id="PTHR43732">
    <property type="entry name" value="RIBOSE 5-PHOSPHATE ISOMERASE-RELATED"/>
    <property type="match status" value="1"/>
</dbReference>
<dbReference type="NCBIfam" id="NF004051">
    <property type="entry name" value="PRK05571.1"/>
    <property type="match status" value="1"/>
</dbReference>
<feature type="binding site" evidence="4">
    <location>
        <position position="135"/>
    </location>
    <ligand>
        <name>D-ribulose 5-phosphate</name>
        <dbReference type="ChEBI" id="CHEBI:58121"/>
    </ligand>
</feature>
<feature type="binding site" evidence="4">
    <location>
        <position position="112"/>
    </location>
    <ligand>
        <name>D-ribulose 5-phosphate</name>
        <dbReference type="ChEBI" id="CHEBI:58121"/>
    </ligand>
</feature>
<evidence type="ECO:0000256" key="2">
    <source>
        <dbReference type="ARBA" id="ARBA00023235"/>
    </source>
</evidence>
<reference evidence="5" key="2">
    <citation type="journal article" date="2021" name="PeerJ">
        <title>Extensive microbial diversity within the chicken gut microbiome revealed by metagenomics and culture.</title>
        <authorList>
            <person name="Gilroy R."/>
            <person name="Ravi A."/>
            <person name="Getino M."/>
            <person name="Pursley I."/>
            <person name="Horton D.L."/>
            <person name="Alikhan N.F."/>
            <person name="Baker D."/>
            <person name="Gharbi K."/>
            <person name="Hall N."/>
            <person name="Watson M."/>
            <person name="Adriaenssens E.M."/>
            <person name="Foster-Nyarko E."/>
            <person name="Jarju S."/>
            <person name="Secka A."/>
            <person name="Antonio M."/>
            <person name="Oren A."/>
            <person name="Chaudhuri R.R."/>
            <person name="La Ragione R."/>
            <person name="Hildebrand F."/>
            <person name="Pallen M.J."/>
        </authorList>
    </citation>
    <scope>NUCLEOTIDE SEQUENCE</scope>
    <source>
        <strain evidence="5">CHK152-2994</strain>
    </source>
</reference>
<dbReference type="NCBIfam" id="TIGR00689">
    <property type="entry name" value="rpiB_lacA_lacB"/>
    <property type="match status" value="1"/>
</dbReference>
<dbReference type="EC" id="5.3.1.6" evidence="5"/>
<dbReference type="PIRSF" id="PIRSF005384">
    <property type="entry name" value="RpiB_LacA_B"/>
    <property type="match status" value="1"/>
</dbReference>
<reference evidence="5" key="1">
    <citation type="submission" date="2020-10" db="EMBL/GenBank/DDBJ databases">
        <authorList>
            <person name="Gilroy R."/>
        </authorList>
    </citation>
    <scope>NUCLEOTIDE SEQUENCE</scope>
    <source>
        <strain evidence="5">CHK152-2994</strain>
    </source>
</reference>
<dbReference type="Proteomes" id="UP000824139">
    <property type="component" value="Unassembled WGS sequence"/>
</dbReference>
<evidence type="ECO:0000313" key="6">
    <source>
        <dbReference type="Proteomes" id="UP000824139"/>
    </source>
</evidence>
<dbReference type="AlphaFoldDB" id="A0A9D1K350"/>
<feature type="binding site" evidence="4">
    <location>
        <position position="139"/>
    </location>
    <ligand>
        <name>D-ribulose 5-phosphate</name>
        <dbReference type="ChEBI" id="CHEBI:58121"/>
    </ligand>
</feature>
<evidence type="ECO:0000313" key="5">
    <source>
        <dbReference type="EMBL" id="HIS82131.1"/>
    </source>
</evidence>
<dbReference type="InterPro" id="IPR051812">
    <property type="entry name" value="SPI_LacAB/RpiB"/>
</dbReference>
<evidence type="ECO:0000256" key="3">
    <source>
        <dbReference type="PIRSR" id="PIRSR005384-1"/>
    </source>
</evidence>
<feature type="binding site" evidence="4">
    <location>
        <position position="102"/>
    </location>
    <ligand>
        <name>D-ribulose 5-phosphate</name>
        <dbReference type="ChEBI" id="CHEBI:58121"/>
    </ligand>
</feature>
<protein>
    <submittedName>
        <fullName evidence="5">Ribose 5-phosphate isomerase B</fullName>
        <ecNumber evidence="5">5.3.1.6</ecNumber>
    </submittedName>
</protein>
<dbReference type="InterPro" id="IPR004785">
    <property type="entry name" value="RpiB"/>
</dbReference>
<dbReference type="Gene3D" id="3.40.1400.10">
    <property type="entry name" value="Sugar-phosphate isomerase, RpiB/LacA/LacB"/>
    <property type="match status" value="1"/>
</dbReference>
<dbReference type="GO" id="GO:0005975">
    <property type="term" value="P:carbohydrate metabolic process"/>
    <property type="evidence" value="ECO:0007669"/>
    <property type="project" value="InterPro"/>
</dbReference>
<feature type="active site" description="Proton acceptor" evidence="3">
    <location>
        <position position="68"/>
    </location>
</feature>
<dbReference type="Pfam" id="PF02502">
    <property type="entry name" value="LacAB_rpiB"/>
    <property type="match status" value="1"/>
</dbReference>